<sequence>MEDEARRAVRQDWWQEALAVTNRILEIVGLLLPQKVAPHFGKSLSLWQL</sequence>
<dbReference type="EMBL" id="JABBVZ010000123">
    <property type="protein sequence ID" value="NMP24566.1"/>
    <property type="molecule type" value="Genomic_DNA"/>
</dbReference>
<evidence type="ECO:0000313" key="2">
    <source>
        <dbReference type="Proteomes" id="UP000533476"/>
    </source>
</evidence>
<dbReference type="Proteomes" id="UP000533476">
    <property type="component" value="Unassembled WGS sequence"/>
</dbReference>
<dbReference type="RefSeq" id="WP_169102776.1">
    <property type="nucleotide sequence ID" value="NZ_JABBVZ010000123.1"/>
</dbReference>
<keyword evidence="2" id="KW-1185">Reference proteome</keyword>
<gene>
    <name evidence="1" type="ORF">HIJ39_19830</name>
</gene>
<name>A0A7Y0L872_9FIRM</name>
<comment type="caution">
    <text evidence="1">The sequence shown here is derived from an EMBL/GenBank/DDBJ whole genome shotgun (WGS) entry which is preliminary data.</text>
</comment>
<evidence type="ECO:0000313" key="1">
    <source>
        <dbReference type="EMBL" id="NMP24566.1"/>
    </source>
</evidence>
<accession>A0A7Y0L872</accession>
<organism evidence="1 2">
    <name type="scientific">Sulfobacillus harzensis</name>
    <dbReference type="NCBI Taxonomy" id="2729629"/>
    <lineage>
        <taxon>Bacteria</taxon>
        <taxon>Bacillati</taxon>
        <taxon>Bacillota</taxon>
        <taxon>Clostridia</taxon>
        <taxon>Eubacteriales</taxon>
        <taxon>Clostridiales Family XVII. Incertae Sedis</taxon>
        <taxon>Sulfobacillus</taxon>
    </lineage>
</organism>
<protein>
    <submittedName>
        <fullName evidence="1">Uncharacterized protein</fullName>
    </submittedName>
</protein>
<proteinExistence type="predicted"/>
<dbReference type="AlphaFoldDB" id="A0A7Y0L872"/>
<reference evidence="1 2" key="1">
    <citation type="submission" date="2020-04" db="EMBL/GenBank/DDBJ databases">
        <authorList>
            <person name="Zhang R."/>
            <person name="Schippers A."/>
        </authorList>
    </citation>
    <scope>NUCLEOTIDE SEQUENCE [LARGE SCALE GENOMIC DNA]</scope>
    <source>
        <strain evidence="1 2">DSM 109850</strain>
    </source>
</reference>